<keyword evidence="2" id="KW-1185">Reference proteome</keyword>
<organism evidence="1 2">
    <name type="scientific">Salinimicrobium marinum</name>
    <dbReference type="NCBI Taxonomy" id="680283"/>
    <lineage>
        <taxon>Bacteria</taxon>
        <taxon>Pseudomonadati</taxon>
        <taxon>Bacteroidota</taxon>
        <taxon>Flavobacteriia</taxon>
        <taxon>Flavobacteriales</taxon>
        <taxon>Flavobacteriaceae</taxon>
        <taxon>Salinimicrobium</taxon>
    </lineage>
</organism>
<sequence length="336" mass="38919">MNKYRVKVISKDAYVHGHVRNFYLTTNNHGVLKDYYTNATGGAISIITGNYKGFEIGVKSIFTYQTLGSNLNVKDESTGLTAKWEYELYDVFQKGNYSNLDRLDELFLRYKFKESYLSLGRLKPEYTPLLNQSDGRMMPFSHKGFWGHFNFHPRHTFNVGWLDGVAPRATTDWYDLEEGIGLFNNGYQPNGEKAAYHGLYPSKGIGIISYKYLHRNFRIALYDMYIDKLHNTIWTEAGYSLLNFNLGLQVVYQTPLQFSEGLPYENRYIQPEEHGQVISSQLGWGNKMFRFAFAYTHAFDKGRFLFPKELGRDRLFTSISRSRLEGLGGVDVYVQK</sequence>
<protein>
    <submittedName>
        <fullName evidence="1">Uncharacterized protein</fullName>
    </submittedName>
</protein>
<proteinExistence type="predicted"/>
<dbReference type="EMBL" id="BMXB01000001">
    <property type="protein sequence ID" value="GHA28620.1"/>
    <property type="molecule type" value="Genomic_DNA"/>
</dbReference>
<dbReference type="InterPro" id="IPR023614">
    <property type="entry name" value="Porin_dom_sf"/>
</dbReference>
<accession>A0A918SA54</accession>
<name>A0A918SA54_9FLAO</name>
<dbReference type="Gene3D" id="2.40.160.10">
    <property type="entry name" value="Porin"/>
    <property type="match status" value="1"/>
</dbReference>
<dbReference type="Proteomes" id="UP000610456">
    <property type="component" value="Unassembled WGS sequence"/>
</dbReference>
<gene>
    <name evidence="1" type="ORF">GCM10007103_07850</name>
</gene>
<reference evidence="1" key="2">
    <citation type="submission" date="2020-09" db="EMBL/GenBank/DDBJ databases">
        <authorList>
            <person name="Sun Q."/>
            <person name="Kim S."/>
        </authorList>
    </citation>
    <scope>NUCLEOTIDE SEQUENCE</scope>
    <source>
        <strain evidence="1">KCTC 12719</strain>
    </source>
</reference>
<reference evidence="1" key="1">
    <citation type="journal article" date="2014" name="Int. J. Syst. Evol. Microbiol.">
        <title>Complete genome sequence of Corynebacterium casei LMG S-19264T (=DSM 44701T), isolated from a smear-ripened cheese.</title>
        <authorList>
            <consortium name="US DOE Joint Genome Institute (JGI-PGF)"/>
            <person name="Walter F."/>
            <person name="Albersmeier A."/>
            <person name="Kalinowski J."/>
            <person name="Ruckert C."/>
        </authorList>
    </citation>
    <scope>NUCLEOTIDE SEQUENCE</scope>
    <source>
        <strain evidence="1">KCTC 12719</strain>
    </source>
</reference>
<dbReference type="RefSeq" id="WP_189603375.1">
    <property type="nucleotide sequence ID" value="NZ_BMXB01000001.1"/>
</dbReference>
<evidence type="ECO:0000313" key="2">
    <source>
        <dbReference type="Proteomes" id="UP000610456"/>
    </source>
</evidence>
<dbReference type="AlphaFoldDB" id="A0A918SA54"/>
<comment type="caution">
    <text evidence="1">The sequence shown here is derived from an EMBL/GenBank/DDBJ whole genome shotgun (WGS) entry which is preliminary data.</text>
</comment>
<evidence type="ECO:0000313" key="1">
    <source>
        <dbReference type="EMBL" id="GHA28620.1"/>
    </source>
</evidence>